<dbReference type="InterPro" id="IPR003959">
    <property type="entry name" value="ATPase_AAA_core"/>
</dbReference>
<dbReference type="Gene3D" id="3.40.50.300">
    <property type="entry name" value="P-loop containing nucleotide triphosphate hydrolases"/>
    <property type="match status" value="2"/>
</dbReference>
<dbReference type="GO" id="GO:0005524">
    <property type="term" value="F:ATP binding"/>
    <property type="evidence" value="ECO:0007669"/>
    <property type="project" value="UniProtKB-KW"/>
</dbReference>
<accession>A0AAX3CLJ4</accession>
<dbReference type="PANTHER" id="PTHR43581:SF4">
    <property type="entry name" value="ATP_GTP PHOSPHATASE"/>
    <property type="match status" value="1"/>
</dbReference>
<evidence type="ECO:0000313" key="4">
    <source>
        <dbReference type="Proteomes" id="UP001060345"/>
    </source>
</evidence>
<dbReference type="SUPFAM" id="SSF52540">
    <property type="entry name" value="P-loop containing nucleoside triphosphate hydrolases"/>
    <property type="match status" value="1"/>
</dbReference>
<keyword evidence="3" id="KW-0067">ATP-binding</keyword>
<protein>
    <submittedName>
        <fullName evidence="3">ATP-binding protein</fullName>
    </submittedName>
</protein>
<proteinExistence type="predicted"/>
<dbReference type="AlphaFoldDB" id="A0AAX3CLJ4"/>
<name>A0AAX3CLJ4_9ENTR</name>
<dbReference type="PANTHER" id="PTHR43581">
    <property type="entry name" value="ATP/GTP PHOSPHATASE"/>
    <property type="match status" value="1"/>
</dbReference>
<organism evidence="3 4">
    <name type="scientific">Klebsiella michiganensis</name>
    <dbReference type="NCBI Taxonomy" id="1134687"/>
    <lineage>
        <taxon>Bacteria</taxon>
        <taxon>Pseudomonadati</taxon>
        <taxon>Pseudomonadota</taxon>
        <taxon>Gammaproteobacteria</taxon>
        <taxon>Enterobacterales</taxon>
        <taxon>Enterobacteriaceae</taxon>
        <taxon>Klebsiella/Raoultella group</taxon>
        <taxon>Klebsiella</taxon>
    </lineage>
</organism>
<gene>
    <name evidence="3" type="ORF">NP224_19150</name>
</gene>
<dbReference type="Pfam" id="PF13304">
    <property type="entry name" value="AAA_21"/>
    <property type="match status" value="1"/>
</dbReference>
<dbReference type="Proteomes" id="UP001060345">
    <property type="component" value="Chromosome"/>
</dbReference>
<dbReference type="Pfam" id="PF13175">
    <property type="entry name" value="AAA_15"/>
    <property type="match status" value="1"/>
</dbReference>
<keyword evidence="3" id="KW-0547">Nucleotide-binding</keyword>
<dbReference type="InterPro" id="IPR027417">
    <property type="entry name" value="P-loop_NTPase"/>
</dbReference>
<dbReference type="InterPro" id="IPR041685">
    <property type="entry name" value="AAA_GajA/Old/RecF-like"/>
</dbReference>
<dbReference type="GO" id="GO:0016887">
    <property type="term" value="F:ATP hydrolysis activity"/>
    <property type="evidence" value="ECO:0007669"/>
    <property type="project" value="InterPro"/>
</dbReference>
<evidence type="ECO:0000259" key="1">
    <source>
        <dbReference type="Pfam" id="PF13175"/>
    </source>
</evidence>
<dbReference type="RefSeq" id="WP_049069658.1">
    <property type="nucleotide sequence ID" value="NZ_CABGVB010000001.1"/>
</dbReference>
<sequence length="599" mass="68413">MHVKKVELKKFKKYKDTSISLNNELSLLVGGNNSGKSSLLQAMATWQFCKTLLEIEKGRKSWTSAATNQGLGLSIVDFTPMFIPTLSHLWTNLKSQKQTEVDGYTLKIKLYWDNQSGIEKFLEIGLSLANDRLFIKNTSSNLILDDIVNQDGFPDDTNIPQIAYLPPFAGITDREVRMSPAMRNRLIGQGLSGGVIRNSLYDIHLENQRKRILLKDGKTKISSRDLTVLRSNDAWEILQKTLFDLFSIKIEVTPFNEQYHSYLRVDCVAGSVNGYQFTKYPNFNARDIMVEGSGFLQWLSVYTLALSEEFNVILLDEPDAHLHTQLQKNLTERLEDITIQKGKQVLLATHSTELIRAYEPSKILALANSRGKYLSSDDDKIGLLSGIGTMYSPKIHKLTEGKRLLIVEGVSDERFLKKIFTKLELTWPSNIVTWYWTGKSSERYQLYRQLKNHIQDLKAISIRDRDDDCNASVDENLKDKSTSYADTNFQALKWRRRHIENYFLDKSAISLAAGVDEETVHRFFAEQHGLALPESIVASDTLPVIKDAHGKEIFTATNNSIKHEYSVTRDHVLEQMSIENICDDIKYFCQRLSEFAILE</sequence>
<dbReference type="EMBL" id="CP102103">
    <property type="protein sequence ID" value="UWZ72336.1"/>
    <property type="molecule type" value="Genomic_DNA"/>
</dbReference>
<feature type="domain" description="ATPase AAA-type core" evidence="2">
    <location>
        <begin position="255"/>
        <end position="355"/>
    </location>
</feature>
<evidence type="ECO:0000259" key="2">
    <source>
        <dbReference type="Pfam" id="PF13304"/>
    </source>
</evidence>
<dbReference type="InterPro" id="IPR051396">
    <property type="entry name" value="Bact_Antivir_Def_Nuclease"/>
</dbReference>
<feature type="domain" description="Endonuclease GajA/Old nuclease/RecF-like AAA" evidence="1">
    <location>
        <begin position="1"/>
        <end position="43"/>
    </location>
</feature>
<dbReference type="CDD" id="cd00267">
    <property type="entry name" value="ABC_ATPase"/>
    <property type="match status" value="1"/>
</dbReference>
<evidence type="ECO:0000313" key="3">
    <source>
        <dbReference type="EMBL" id="UWZ72336.1"/>
    </source>
</evidence>
<reference evidence="3" key="1">
    <citation type="submission" date="2022-08" db="EMBL/GenBank/DDBJ databases">
        <title>Genomic characterization and comparative genomic analysis of a strain of klebsiella michiganensis carrying blaKPC-2 isolated from the blood of children with very preterm bloodstream infection.</title>
        <authorList>
            <person name="Zhang N."/>
        </authorList>
    </citation>
    <scope>NUCLEOTIDE SEQUENCE</scope>
    <source>
        <strain evidence="3">BSI-KPN166</strain>
    </source>
</reference>